<comment type="cofactor">
    <cofactor evidence="1 15">
        <name>Mg(2+)</name>
        <dbReference type="ChEBI" id="CHEBI:18420"/>
    </cofactor>
</comment>
<comment type="similarity">
    <text evidence="4 15">Belongs to the PEP-utilizing enzyme family.</text>
</comment>
<evidence type="ECO:0000259" key="18">
    <source>
        <dbReference type="Pfam" id="PF02896"/>
    </source>
</evidence>
<accession>Q5SI74</accession>
<evidence type="ECO:0000256" key="8">
    <source>
        <dbReference type="ARBA" id="ARBA00022723"/>
    </source>
</evidence>
<dbReference type="GO" id="GO:0008986">
    <property type="term" value="F:pyruvate, water dikinase activity"/>
    <property type="evidence" value="ECO:0007669"/>
    <property type="project" value="UniProtKB-EC"/>
</dbReference>
<evidence type="ECO:0000256" key="14">
    <source>
        <dbReference type="ARBA" id="ARBA00047700"/>
    </source>
</evidence>
<sequence length="797" mass="89225">MRWVRFFHEVGLEDVPLVGGKNASLGEMIRELSPLGVRVPEGFATTSEAYWHFLEHNGLKEAIARELGELDPEDPKALQRVSRRLRNLILKGEYPQDLREEILEAYRRLSEEAGEEEIPVAVRSSATAEDLPTASFAGQQESFLYVQGEADLLLHVKRAMASLFTARAISYRAHMGFDHLKVALSVGVQRMVRADDAASGVIFTLDPDTGHRGFVYLTAIYGLGENIVQGRVIPDGYYVHKETFREGFRAVVYRRLGAKELTLAFDPREGRLKNRPTPLYLRNRFALRDEEVLLLADWAMKIEDHYSKKRGSPTPMDIEWAKDGPTGELFVLQARPETVHSQKTPVLRVFRLLKRGEVLAEGLAVGEAIAMGRARVLKDPKEMDRFQEGEVLVTETTNPDWEPIMKKAAAIVTERGGRTSHAAIVARELGVPAVVGAVGATRSVPEGEEVTVSCAEGERGVVYRGRLPFEVEEIRPETLPRTRTRILVNVGTPEEALRTSLLPTDGVGLLRMEFVFASHVRVHPLALTRFETLPKEVRRQVEEVTEAYPDKRAYFVETLSQGIGLIAAAFYPRPVLLRFSDFKTNEYARLLGGHLFEPKEENPMLGWRGASRYYHPDYKEGFLLEVAAVRRVREEMGLKNLMVMVPFCRTPEEGEKVLEVMAEGGLRRGEGGLEVHVMAEIPSNVLEAEAFAELFDGFSIGSNDLTQLALGLDRDSERVAHLFDERRETVKRLAAMLIEKAHAKGKKVGICGQAPSDYPEFAAFLVERGIDSLSLNPDALLRTVREVAEVERRLGIG</sequence>
<dbReference type="InterPro" id="IPR000121">
    <property type="entry name" value="PEP_util_C"/>
</dbReference>
<dbReference type="EMBL" id="AP008226">
    <property type="protein sequence ID" value="BAD71323.1"/>
    <property type="molecule type" value="Genomic_DNA"/>
</dbReference>
<dbReference type="UniPathway" id="UPA00138"/>
<keyword evidence="12 15" id="KW-0460">Magnesium</keyword>
<evidence type="ECO:0000256" key="5">
    <source>
        <dbReference type="ARBA" id="ARBA00011996"/>
    </source>
</evidence>
<dbReference type="SUPFAM" id="SSF51621">
    <property type="entry name" value="Phosphoenolpyruvate/pyruvate domain"/>
    <property type="match status" value="1"/>
</dbReference>
<evidence type="ECO:0000259" key="16">
    <source>
        <dbReference type="Pfam" id="PF00391"/>
    </source>
</evidence>
<name>Q5SI74_THET8</name>
<evidence type="ECO:0000256" key="1">
    <source>
        <dbReference type="ARBA" id="ARBA00001946"/>
    </source>
</evidence>
<evidence type="ECO:0000256" key="4">
    <source>
        <dbReference type="ARBA" id="ARBA00007837"/>
    </source>
</evidence>
<keyword evidence="20" id="KW-1185">Reference proteome</keyword>
<dbReference type="Proteomes" id="UP000000532">
    <property type="component" value="Chromosome"/>
</dbReference>
<dbReference type="InterPro" id="IPR015813">
    <property type="entry name" value="Pyrv/PenolPyrv_kinase-like_dom"/>
</dbReference>
<dbReference type="Pfam" id="PF01326">
    <property type="entry name" value="PPDK_N"/>
    <property type="match status" value="1"/>
</dbReference>
<evidence type="ECO:0000256" key="2">
    <source>
        <dbReference type="ARBA" id="ARBA00002988"/>
    </source>
</evidence>
<dbReference type="Pfam" id="PF02896">
    <property type="entry name" value="PEP-utilizers_C"/>
    <property type="match status" value="1"/>
</dbReference>
<dbReference type="EnsemblBacteria" id="BAD71323">
    <property type="protein sequence ID" value="BAD71323"/>
    <property type="gene ID" value="BAD71323"/>
</dbReference>
<evidence type="ECO:0000256" key="12">
    <source>
        <dbReference type="ARBA" id="ARBA00022842"/>
    </source>
</evidence>
<dbReference type="RefSeq" id="WP_011228720.1">
    <property type="nucleotide sequence ID" value="NC_006461.1"/>
</dbReference>
<dbReference type="InterPro" id="IPR018274">
    <property type="entry name" value="PEP_util_AS"/>
</dbReference>
<dbReference type="SUPFAM" id="SSF52009">
    <property type="entry name" value="Phosphohistidine domain"/>
    <property type="match status" value="1"/>
</dbReference>
<protein>
    <recommendedName>
        <fullName evidence="6 15">Phosphoenolpyruvate synthase</fullName>
        <shortName evidence="15">PEP synthase</shortName>
        <ecNumber evidence="5 15">2.7.9.2</ecNumber>
    </recommendedName>
    <alternativeName>
        <fullName evidence="13 15">Pyruvate, water dikinase</fullName>
    </alternativeName>
</protein>
<dbReference type="AlphaFoldDB" id="Q5SI74"/>
<dbReference type="PRINTS" id="PR01736">
    <property type="entry name" value="PHPHTRNFRASE"/>
</dbReference>
<comment type="function">
    <text evidence="2 15">Catalyzes the phosphorylation of pyruvate to phosphoenolpyruvate.</text>
</comment>
<dbReference type="InterPro" id="IPR008279">
    <property type="entry name" value="PEP-util_enz_mobile_dom"/>
</dbReference>
<keyword evidence="11 15" id="KW-0067">ATP-binding</keyword>
<feature type="domain" description="PEP-utilising enzyme mobile" evidence="16">
    <location>
        <begin position="386"/>
        <end position="457"/>
    </location>
</feature>
<evidence type="ECO:0000256" key="10">
    <source>
        <dbReference type="ARBA" id="ARBA00022777"/>
    </source>
</evidence>
<dbReference type="Gene3D" id="3.50.30.10">
    <property type="entry name" value="Phosphohistidine domain"/>
    <property type="match status" value="1"/>
</dbReference>
<dbReference type="EC" id="2.7.9.2" evidence="5 15"/>
<dbReference type="InterPro" id="IPR006319">
    <property type="entry name" value="PEP_synth"/>
</dbReference>
<dbReference type="NCBIfam" id="NF005057">
    <property type="entry name" value="PRK06464.1"/>
    <property type="match status" value="1"/>
</dbReference>
<dbReference type="Pfam" id="PF00391">
    <property type="entry name" value="PEP-utilizers"/>
    <property type="match status" value="1"/>
</dbReference>
<dbReference type="InterPro" id="IPR013815">
    <property type="entry name" value="ATP_grasp_subdomain_1"/>
</dbReference>
<keyword evidence="7 15" id="KW-0808">Transferase</keyword>
<comment type="catalytic activity">
    <reaction evidence="14 15">
        <text>pyruvate + ATP + H2O = phosphoenolpyruvate + AMP + phosphate + 2 H(+)</text>
        <dbReference type="Rhea" id="RHEA:11364"/>
        <dbReference type="ChEBI" id="CHEBI:15361"/>
        <dbReference type="ChEBI" id="CHEBI:15377"/>
        <dbReference type="ChEBI" id="CHEBI:15378"/>
        <dbReference type="ChEBI" id="CHEBI:30616"/>
        <dbReference type="ChEBI" id="CHEBI:43474"/>
        <dbReference type="ChEBI" id="CHEBI:58702"/>
        <dbReference type="ChEBI" id="CHEBI:456215"/>
        <dbReference type="EC" id="2.7.9.2"/>
    </reaction>
</comment>
<evidence type="ECO:0000256" key="11">
    <source>
        <dbReference type="ARBA" id="ARBA00022840"/>
    </source>
</evidence>
<feature type="domain" description="Pyruvate phosphate dikinase AMP/ATP-binding" evidence="17">
    <location>
        <begin position="16"/>
        <end position="344"/>
    </location>
</feature>
<reference evidence="19 20" key="1">
    <citation type="submission" date="2004-11" db="EMBL/GenBank/DDBJ databases">
        <title>Complete genome sequence of Thermus thermophilus HB8.</title>
        <authorList>
            <person name="Masui R."/>
            <person name="Kurokawa K."/>
            <person name="Nakagawa N."/>
            <person name="Tokunaga F."/>
            <person name="Koyama Y."/>
            <person name="Shibata T."/>
            <person name="Oshima T."/>
            <person name="Yokoyama S."/>
            <person name="Yasunaga T."/>
            <person name="Kuramitsu S."/>
        </authorList>
    </citation>
    <scope>NUCLEOTIDE SEQUENCE [LARGE SCALE GENOMIC DNA]</scope>
    <source>
        <strain evidence="20">ATCC 27634 / DSM 579 / HB8</strain>
    </source>
</reference>
<dbReference type="InterPro" id="IPR023151">
    <property type="entry name" value="PEP_util_CS"/>
</dbReference>
<dbReference type="NCBIfam" id="TIGR01418">
    <property type="entry name" value="PEP_synth"/>
    <property type="match status" value="1"/>
</dbReference>
<dbReference type="PROSITE" id="PS00370">
    <property type="entry name" value="PEP_ENZYMES_PHOS_SITE"/>
    <property type="match status" value="1"/>
</dbReference>
<dbReference type="InterPro" id="IPR002192">
    <property type="entry name" value="PPDK_AMP/ATP-bd"/>
</dbReference>
<dbReference type="FunFam" id="3.30.1490.20:FF:000010">
    <property type="entry name" value="Phosphoenolpyruvate synthase"/>
    <property type="match status" value="1"/>
</dbReference>
<dbReference type="PhylomeDB" id="Q5SI74"/>
<evidence type="ECO:0000259" key="17">
    <source>
        <dbReference type="Pfam" id="PF01326"/>
    </source>
</evidence>
<gene>
    <name evidence="19" type="ordered locus">TTHA1500</name>
</gene>
<keyword evidence="8 15" id="KW-0479">Metal-binding</keyword>
<dbReference type="PANTHER" id="PTHR43030">
    <property type="entry name" value="PHOSPHOENOLPYRUVATE SYNTHASE"/>
    <property type="match status" value="1"/>
</dbReference>
<evidence type="ECO:0000256" key="13">
    <source>
        <dbReference type="ARBA" id="ARBA00033470"/>
    </source>
</evidence>
<dbReference type="GO" id="GO:0046872">
    <property type="term" value="F:metal ion binding"/>
    <property type="evidence" value="ECO:0007669"/>
    <property type="project" value="UniProtKB-KW"/>
</dbReference>
<dbReference type="InterPro" id="IPR036637">
    <property type="entry name" value="Phosphohistidine_dom_sf"/>
</dbReference>
<dbReference type="Gene3D" id="3.30.470.20">
    <property type="entry name" value="ATP-grasp fold, B domain"/>
    <property type="match status" value="1"/>
</dbReference>
<dbReference type="eggNOG" id="COG1080">
    <property type="taxonomic scope" value="Bacteria"/>
</dbReference>
<dbReference type="InterPro" id="IPR040442">
    <property type="entry name" value="Pyrv_kinase-like_dom_sf"/>
</dbReference>
<organism evidence="19 20">
    <name type="scientific">Thermus thermophilus (strain ATCC 27634 / DSM 579 / HB8)</name>
    <dbReference type="NCBI Taxonomy" id="300852"/>
    <lineage>
        <taxon>Bacteria</taxon>
        <taxon>Thermotogati</taxon>
        <taxon>Deinococcota</taxon>
        <taxon>Deinococci</taxon>
        <taxon>Thermales</taxon>
        <taxon>Thermaceae</taxon>
        <taxon>Thermus</taxon>
    </lineage>
</organism>
<dbReference type="GO" id="GO:0005524">
    <property type="term" value="F:ATP binding"/>
    <property type="evidence" value="ECO:0007669"/>
    <property type="project" value="UniProtKB-KW"/>
</dbReference>
<dbReference type="GO" id="GO:0006094">
    <property type="term" value="P:gluconeogenesis"/>
    <property type="evidence" value="ECO:0007669"/>
    <property type="project" value="UniProtKB-UniPathway"/>
</dbReference>
<dbReference type="PANTHER" id="PTHR43030:SF1">
    <property type="entry name" value="PHOSPHOENOLPYRUVATE SYNTHASE"/>
    <property type="match status" value="1"/>
</dbReference>
<proteinExistence type="inferred from homology"/>
<evidence type="ECO:0000256" key="9">
    <source>
        <dbReference type="ARBA" id="ARBA00022741"/>
    </source>
</evidence>
<dbReference type="Gene3D" id="3.20.20.60">
    <property type="entry name" value="Phosphoenolpyruvate-binding domains"/>
    <property type="match status" value="1"/>
</dbReference>
<dbReference type="SUPFAM" id="SSF56059">
    <property type="entry name" value="Glutathione synthetase ATP-binding domain-like"/>
    <property type="match status" value="1"/>
</dbReference>
<evidence type="ECO:0000256" key="6">
    <source>
        <dbReference type="ARBA" id="ARBA00021623"/>
    </source>
</evidence>
<dbReference type="KEGG" id="ttj:TTHA1500"/>
<dbReference type="eggNOG" id="COG0574">
    <property type="taxonomic scope" value="Bacteria"/>
</dbReference>
<evidence type="ECO:0000256" key="3">
    <source>
        <dbReference type="ARBA" id="ARBA00004742"/>
    </source>
</evidence>
<feature type="domain" description="PEP-utilising enzyme C-terminal" evidence="18">
    <location>
        <begin position="476"/>
        <end position="791"/>
    </location>
</feature>
<comment type="pathway">
    <text evidence="3 15">Carbohydrate biosynthesis; gluconeogenesis.</text>
</comment>
<evidence type="ECO:0000313" key="20">
    <source>
        <dbReference type="Proteomes" id="UP000000532"/>
    </source>
</evidence>
<dbReference type="HOGENOM" id="CLU_007308_6_2_0"/>
<keyword evidence="10 15" id="KW-0418">Kinase</keyword>
<evidence type="ECO:0000256" key="15">
    <source>
        <dbReference type="PIRNR" id="PIRNR000854"/>
    </source>
</evidence>
<evidence type="ECO:0000256" key="7">
    <source>
        <dbReference type="ARBA" id="ARBA00022679"/>
    </source>
</evidence>
<keyword evidence="9 15" id="KW-0547">Nucleotide-binding</keyword>
<dbReference type="GeneID" id="3168580"/>
<dbReference type="Gene3D" id="3.30.1490.20">
    <property type="entry name" value="ATP-grasp fold, A domain"/>
    <property type="match status" value="1"/>
</dbReference>
<dbReference type="PROSITE" id="PS00742">
    <property type="entry name" value="PEP_ENZYMES_2"/>
    <property type="match status" value="1"/>
</dbReference>
<evidence type="ECO:0000313" key="19">
    <source>
        <dbReference type="EMBL" id="BAD71323.1"/>
    </source>
</evidence>
<dbReference type="PATRIC" id="fig|300852.9.peg.1475"/>
<dbReference type="PIRSF" id="PIRSF000854">
    <property type="entry name" value="PEP_synthase"/>
    <property type="match status" value="1"/>
</dbReference>